<keyword evidence="4 6" id="KW-0175">Coiled coil</keyword>
<feature type="coiled-coil region" evidence="6">
    <location>
        <begin position="2458"/>
        <end position="2513"/>
    </location>
</feature>
<feature type="coiled-coil region" evidence="6">
    <location>
        <begin position="1772"/>
        <end position="1802"/>
    </location>
</feature>
<comment type="subcellular location">
    <subcellularLocation>
        <location evidence="1">Cytoplasm</location>
        <location evidence="1">Cytoskeleton</location>
        <location evidence="1">Microtubule organizing center</location>
        <location evidence="1">Centrosome</location>
    </subcellularLocation>
</comment>
<feature type="compositionally biased region" description="Polar residues" evidence="7">
    <location>
        <begin position="2073"/>
        <end position="2085"/>
    </location>
</feature>
<evidence type="ECO:0000256" key="4">
    <source>
        <dbReference type="ARBA" id="ARBA00023054"/>
    </source>
</evidence>
<evidence type="ECO:0000256" key="3">
    <source>
        <dbReference type="ARBA" id="ARBA00022553"/>
    </source>
</evidence>
<evidence type="ECO:0000313" key="10">
    <source>
        <dbReference type="Proteomes" id="UP000279307"/>
    </source>
</evidence>
<evidence type="ECO:0000256" key="6">
    <source>
        <dbReference type="SAM" id="Coils"/>
    </source>
</evidence>
<feature type="coiled-coil region" evidence="6">
    <location>
        <begin position="1349"/>
        <end position="1390"/>
    </location>
</feature>
<dbReference type="EMBL" id="QOIP01000001">
    <property type="protein sequence ID" value="RLU27587.1"/>
    <property type="molecule type" value="Genomic_DNA"/>
</dbReference>
<evidence type="ECO:0000256" key="1">
    <source>
        <dbReference type="ARBA" id="ARBA00004300"/>
    </source>
</evidence>
<feature type="coiled-coil region" evidence="6">
    <location>
        <begin position="1829"/>
        <end position="1962"/>
    </location>
</feature>
<feature type="coiled-coil region" evidence="6">
    <location>
        <begin position="2348"/>
        <end position="2409"/>
    </location>
</feature>
<feature type="compositionally biased region" description="Basic and acidic residues" evidence="7">
    <location>
        <begin position="48"/>
        <end position="62"/>
    </location>
</feature>
<sequence>MSAVQDEDERRRRSLEAGRELLEKYKARRSTKGKGTCMDQSVEQSDDESLHNEKAMSHKESVANEGISSRDITHSSVSISEGEADADLDGLAGRVAELEELLQGKEAIVGALNAEIDHLRAEASSPNSSQSHNSSTHGREVISLYHIKLQEFERAVNQRDNLIEHLTASLEQALSARDTVTAQLNALNLVQLNNPVINNVNLQQKIDVLETTMSDQKALICRLNAQLTDIRKHVQTLEMERETRNAEINDYKMQIDNLNEQIRFGAAEKNLNIDETLEQQKQYEARVDKIKQDMQHILNKFTTVTNANAMRHQHELKDLTFKNEAEIANIKTKHEECTKVLKDENKTLADRLNKELPDLESRHAKELSVFQTQLAYYKETVETLKVELTSHADAQRIAQSEVQLYKSKFDEVRLEAENERRMQSLHFQREKELLNEQIKLHKIQLEEITSKHIATMSILESKESIERSLDQALTNAASLRQQNDALKFKLDDLSSRYSTAQSILENSQLYDQASSGRIHELERSSSRFDATSMSTNSELAETMYKTFDEEVIQHQMMKRELDEKTELEKLLVDRIHAIEEDLLKARDELEESNLAKEAYEKQLKDMKNTCDKLQQEVNSLREPSCATPRDASAREYPDDASANDEGDLAQRLKDHQEIESLKLLVEEKETENASLKKDLTEMTEKARRLETNCNQLKDGLAQAWAQCAEFEEKLNQTLEMSDNSKVNASYLNSTSSNVHPKTNQSLDGNPNPSDQNVAGVTEPNNGGASTLTDNSYLKSDNENLYKELQQLLSGESSLDEVKLKLRRYYSLCEQMAVEKTRSVTDDATVDEQQDGEEQKSLKKSLDDLRVERELLSQEIENVMNQRKEELESVKTDSAKEINRLRLLLQNLKDGDGNLNELRAELEARHAKEMEELRTYFERKCLQMEKQYSEEVFSQQSKRISDNDSETEELTDDLYFGGAGDCLNVSNSRAATPGAIEESLKSKILDVENQACLEPEYDNNIQALRQELEHKVNEVQSINADYTRAVEEKELYKCQLRDLEAKLERIATLSTIHQYCQTEWEALEIGELSSLRDSYNHQLEEQIALARQDIVNALQEQFQALLSVEADKEDNWPAELLELRDKFTSNAKQEIQELKKMHNAELARLKDEHDCIVARMLEQHQKEIATVQGNTSHMDNNQEIDYIGALESNITEERDNLRRTCVTLKNLIGELVNYFAVCEEEVNNTLINEVLKRQSIESILSNEENLKKDDNAILSETRHKDASNQSVKRVHFAPQFSKIISIVNSDNKTLQSLVDEDVDEILKKELKACLKRLKSESNQILNLSLLAGEDKNASPSKEILLANKINEELSVKLNHAETLIMGYQEEVEQLKLHIIELQWKLINAENKKEVITEGYGESDLSRGDNALQDLLQVQEKARHVLSNGGGDTSYLLQLIEELCRQNDKLMDDVRKEREDLQQQVPLEPTPTPYIHRVCCKKIEAADKKLRATCRFLDDQASEREMEREEAAKQIRFLQEQLKEREREKERDMRISSEQSELSSETTDIPELQSTDINAAVEALESQMREMSSLMSDTEAKKSEKESELKAAIDKIRLLRDIITDLEQQLQVKAEREESLQLQISQLETVVIAQTKNQQELVQELDAIKSGSESRHLNEQINHLQEELSKHKLSSEHFNGNSSVLKQMKAELHEMQNQLDKRIRELESAHMCGSNLSLSQPSEDVSIREQIDATRCLTPDDPSAPPMLPLNQVLKLKDKMLKHARAEDVAFKRIKDLEMQLTTMKNQNEELLAEQEILQQTASEQLYQIEAMRGRLEQHKQSAPFAQKQATSRLELQLHEATAKYHSLEQTITNREMELKELRAQLERATQLLTEKETEMENLVQSENDTLQKLKDQLKLVQDQLKLVQEEKKTLQIKLGTQEHTQQELPQLIDTILADKNEEIDHLKEQLSKKEKQLNVYSSLALDDTQLKELTRQAEAKNSARTLSDILSIHSECEELPEAIRAINVTHATSHISSFKIPASRNTLNTNSFNPMEASLPDTEKMSTHVPPLDLDSHTHSFSNDVRHPEIELQNTEGESKLSSPKNNDSEDSQQAEELLNEKLKEIENLSNQLQILQQELEIKSDLLSKYEVELASLQKQYQNLQDESKEAMENLVRDKNFYKGQYELAQASESKIKKDLEEVENILKLKVDELEDHKGRMQVNERIITELNTENTKLKKEMEKDRTKRNNSLQERTQELETFKELILEKDIALETLKTRNIEIENENKQLYDFKTIVHAREREIAELQDKILRLTDGLNSRDQIIRKLEEMAKRSEAQSDVSSPSSHSNKDEEIQHLQEFLKEKDKVIRQMSDDSKSLQRALETIQNKMKESGNIVELRKKLKEERRWNTELKNMVQILQKELEQTETSTQQDDSDIEDMVQRELNLSARLDQQILEVIKDDTEQAVAGASGDHQRSLNDVRRDNEMLKRLKDNLEIEQDIMKHQIAEYEERILQLKADLTEETKKVVKLDKELVSEKNVTKFLRLQIDEHRRSTEMGQVQDTELIEFLQTKLKTTLENEEKLRNDLFLMGQHQIVLESQLTSMKKLIEAENASRNMQMFTATARDGPDSTISDGKTRRTSGNLEESRENNAELRENIRRLEVEMSKYEKRLEIATEERENLIKSLALVNRQKDISETNLQRTMEELKAREDRCDYLQKQLRMLTEIESKKQEQRDAELHEMKGLRKEINVAREAKINLEADIKPTKKELKDSLDRELKLAQTVESLKEREAELNSRLAYSREKERKLKDLIEELQPNSKSFAIEVEEDVRNKLPSTTDVPAKNFVRKIKELNEVIEKYAADKNNLQDKLCKMKVDRTLLTQRVKLLEGEMKRLKGTQASNQQTVPAEKLQTFYGKYLRSESRRKSLAYQKKYLLCIVGSYQYCENNTLYMLAQLTQSERTHTRLSRDKKVRLRIVTLVIISIHRMKWLIRRWRTGKRVGANVIMGGIDQLFELSPIKTAASNHSPPVRDRATHGSSGRSGLIEQYYQQVKHFQETVDLAMLESGTSHIITE</sequence>
<dbReference type="OrthoDB" id="2020852at2759"/>
<name>A0A3L8E4J2_OOCBI</name>
<feature type="region of interest" description="Disordered" evidence="7">
    <location>
        <begin position="2073"/>
        <end position="2095"/>
    </location>
</feature>
<feature type="coiled-coil region" evidence="6">
    <location>
        <begin position="1004"/>
        <end position="1052"/>
    </location>
</feature>
<dbReference type="GO" id="GO:0060090">
    <property type="term" value="F:molecular adaptor activity"/>
    <property type="evidence" value="ECO:0007669"/>
    <property type="project" value="InterPro"/>
</dbReference>
<feature type="region of interest" description="Disordered" evidence="7">
    <location>
        <begin position="617"/>
        <end position="644"/>
    </location>
</feature>
<evidence type="ECO:0000313" key="9">
    <source>
        <dbReference type="EMBL" id="RLU27587.1"/>
    </source>
</evidence>
<gene>
    <name evidence="9" type="ORF">DMN91_001391</name>
</gene>
<dbReference type="InterPro" id="IPR019528">
    <property type="entry name" value="PACT_domain"/>
</dbReference>
<feature type="coiled-coil region" evidence="6">
    <location>
        <begin position="431"/>
        <end position="496"/>
    </location>
</feature>
<dbReference type="GO" id="GO:0005813">
    <property type="term" value="C:centrosome"/>
    <property type="evidence" value="ECO:0007669"/>
    <property type="project" value="UniProtKB-SubCell"/>
</dbReference>
<keyword evidence="2" id="KW-0963">Cytoplasm</keyword>
<feature type="domain" description="Pericentrin/AKAP-450 centrosomal targeting" evidence="8">
    <location>
        <begin position="2896"/>
        <end position="2973"/>
    </location>
</feature>
<reference evidence="9 10" key="1">
    <citation type="journal article" date="2018" name="Genome Res.">
        <title>The genomic architecture and molecular evolution of ant odorant receptors.</title>
        <authorList>
            <person name="McKenzie S.K."/>
            <person name="Kronauer D.J.C."/>
        </authorList>
    </citation>
    <scope>NUCLEOTIDE SEQUENCE [LARGE SCALE GENOMIC DNA]</scope>
    <source>
        <strain evidence="9">Clonal line C1</strain>
    </source>
</reference>
<evidence type="ECO:0000256" key="7">
    <source>
        <dbReference type="SAM" id="MobiDB-lite"/>
    </source>
</evidence>
<dbReference type="PANTHER" id="PTHR44981:SF2">
    <property type="entry name" value="PERICENTRIN-LIKE PROTEIN, ISOFORM F"/>
    <property type="match status" value="1"/>
</dbReference>
<accession>A0A3L8E4J2</accession>
<dbReference type="PANTHER" id="PTHR44981">
    <property type="entry name" value="PERICENTRIN-LIKE PROTEIN, ISOFORM F"/>
    <property type="match status" value="1"/>
</dbReference>
<dbReference type="GO" id="GO:0007165">
    <property type="term" value="P:signal transduction"/>
    <property type="evidence" value="ECO:0007669"/>
    <property type="project" value="InterPro"/>
</dbReference>
<feature type="region of interest" description="Disordered" evidence="7">
    <location>
        <begin position="2023"/>
        <end position="2061"/>
    </location>
</feature>
<feature type="compositionally biased region" description="Polar residues" evidence="7">
    <location>
        <begin position="2610"/>
        <end position="2624"/>
    </location>
</feature>
<evidence type="ECO:0000256" key="5">
    <source>
        <dbReference type="ARBA" id="ARBA00023212"/>
    </source>
</evidence>
<dbReference type="InterPro" id="IPR028745">
    <property type="entry name" value="AKAP9/Pericentrin"/>
</dbReference>
<comment type="caution">
    <text evidence="9">The sequence shown here is derived from an EMBL/GenBank/DDBJ whole genome shotgun (WGS) entry which is preliminary data.</text>
</comment>
<feature type="region of interest" description="Disordered" evidence="7">
    <location>
        <begin position="820"/>
        <end position="841"/>
    </location>
</feature>
<evidence type="ECO:0000256" key="2">
    <source>
        <dbReference type="ARBA" id="ARBA00022490"/>
    </source>
</evidence>
<feature type="region of interest" description="Disordered" evidence="7">
    <location>
        <begin position="2312"/>
        <end position="2332"/>
    </location>
</feature>
<feature type="coiled-coil region" evidence="6">
    <location>
        <begin position="658"/>
        <end position="699"/>
    </location>
</feature>
<evidence type="ECO:0000259" key="8">
    <source>
        <dbReference type="Pfam" id="PF10495"/>
    </source>
</evidence>
<feature type="region of interest" description="Disordered" evidence="7">
    <location>
        <begin position="26"/>
        <end position="83"/>
    </location>
</feature>
<feature type="coiled-coil region" evidence="6">
    <location>
        <begin position="95"/>
        <end position="122"/>
    </location>
</feature>
<dbReference type="Proteomes" id="UP000279307">
    <property type="component" value="Chromosome 1"/>
</dbReference>
<feature type="compositionally biased region" description="Polar residues" evidence="7">
    <location>
        <begin position="2318"/>
        <end position="2327"/>
    </location>
</feature>
<feature type="region of interest" description="Disordered" evidence="7">
    <location>
        <begin position="728"/>
        <end position="775"/>
    </location>
</feature>
<feature type="compositionally biased region" description="Basic and acidic residues" evidence="7">
    <location>
        <begin position="1521"/>
        <end position="1533"/>
    </location>
</feature>
<protein>
    <recommendedName>
        <fullName evidence="8">Pericentrin/AKAP-450 centrosomal targeting domain-containing protein</fullName>
    </recommendedName>
</protein>
<organism evidence="9 10">
    <name type="scientific">Ooceraea biroi</name>
    <name type="common">Clonal raider ant</name>
    <name type="synonym">Cerapachys biroi</name>
    <dbReference type="NCBI Taxonomy" id="2015173"/>
    <lineage>
        <taxon>Eukaryota</taxon>
        <taxon>Metazoa</taxon>
        <taxon>Ecdysozoa</taxon>
        <taxon>Arthropoda</taxon>
        <taxon>Hexapoda</taxon>
        <taxon>Insecta</taxon>
        <taxon>Pterygota</taxon>
        <taxon>Neoptera</taxon>
        <taxon>Endopterygota</taxon>
        <taxon>Hymenoptera</taxon>
        <taxon>Apocrita</taxon>
        <taxon>Aculeata</taxon>
        <taxon>Formicoidea</taxon>
        <taxon>Formicidae</taxon>
        <taxon>Dorylinae</taxon>
        <taxon>Ooceraea</taxon>
    </lineage>
</organism>
<feature type="coiled-coil region" evidence="6">
    <location>
        <begin position="1559"/>
        <end position="1621"/>
    </location>
</feature>
<feature type="coiled-coil region" evidence="6">
    <location>
        <begin position="199"/>
        <end position="300"/>
    </location>
</feature>
<dbReference type="Pfam" id="PF10495">
    <property type="entry name" value="PACT_coil_coil"/>
    <property type="match status" value="1"/>
</dbReference>
<feature type="region of interest" description="Disordered" evidence="7">
    <location>
        <begin position="2604"/>
        <end position="2630"/>
    </location>
</feature>
<feature type="compositionally biased region" description="Polar residues" evidence="7">
    <location>
        <begin position="2023"/>
        <end position="2032"/>
    </location>
</feature>
<dbReference type="GO" id="GO:0005737">
    <property type="term" value="C:cytoplasm"/>
    <property type="evidence" value="ECO:0007669"/>
    <property type="project" value="UniProtKB-ARBA"/>
</dbReference>
<feature type="compositionally biased region" description="Low complexity" evidence="7">
    <location>
        <begin position="1534"/>
        <end position="1543"/>
    </location>
</feature>
<feature type="coiled-coil region" evidence="6">
    <location>
        <begin position="2822"/>
        <end position="2849"/>
    </location>
</feature>
<feature type="coiled-coil region" evidence="6">
    <location>
        <begin position="1652"/>
        <end position="1707"/>
    </location>
</feature>
<feature type="region of interest" description="Disordered" evidence="7">
    <location>
        <begin position="1521"/>
        <end position="1547"/>
    </location>
</feature>
<keyword evidence="3" id="KW-0597">Phosphoprotein</keyword>
<proteinExistence type="predicted"/>
<keyword evidence="5" id="KW-0206">Cytoskeleton</keyword>